<dbReference type="InterPro" id="IPR006631">
    <property type="entry name" value="DM4_12"/>
</dbReference>
<accession>A0A8T0ENM0</accession>
<proteinExistence type="predicted"/>
<dbReference type="EMBL" id="JABXBU010002072">
    <property type="protein sequence ID" value="KAF8777472.1"/>
    <property type="molecule type" value="Genomic_DNA"/>
</dbReference>
<reference evidence="2" key="1">
    <citation type="journal article" date="2020" name="bioRxiv">
        <title>Chromosome-level reference genome of the European wasp spider Argiope bruennichi: a resource for studies on range expansion and evolutionary adaptation.</title>
        <authorList>
            <person name="Sheffer M.M."/>
            <person name="Hoppe A."/>
            <person name="Krehenwinkel H."/>
            <person name="Uhl G."/>
            <person name="Kuss A.W."/>
            <person name="Jensen L."/>
            <person name="Jensen C."/>
            <person name="Gillespie R.G."/>
            <person name="Hoff K.J."/>
            <person name="Prost S."/>
        </authorList>
    </citation>
    <scope>NUCLEOTIDE SEQUENCE</scope>
</reference>
<feature type="signal peptide" evidence="1">
    <location>
        <begin position="1"/>
        <end position="21"/>
    </location>
</feature>
<evidence type="ECO:0000256" key="1">
    <source>
        <dbReference type="SAM" id="SignalP"/>
    </source>
</evidence>
<dbReference type="Proteomes" id="UP000807504">
    <property type="component" value="Unassembled WGS sequence"/>
</dbReference>
<gene>
    <name evidence="2" type="ORF">HNY73_014329</name>
</gene>
<feature type="chain" id="PRO_5035807076" evidence="1">
    <location>
        <begin position="22"/>
        <end position="323"/>
    </location>
</feature>
<name>A0A8T0ENM0_ARGBR</name>
<evidence type="ECO:0000313" key="3">
    <source>
        <dbReference type="Proteomes" id="UP000807504"/>
    </source>
</evidence>
<sequence length="323" mass="34001">MENHFLILMFLSVLIHTSLSAEKVLFGQPAPIAAEGRQAPAEDAAKEITPKNGRKARVFTFPGATQQQDSRTHQPAYVISSPYESTEDRFSTAGSSGLSDENRLLSLLPSFGENGMQVGLDFKLPFFSIPYAKMFSALSAPSLGGGLGNFLGGGSAYGGSPTTAASSLSSNILGSGSGISSTVATVAAMAVTAAMLYPKVTGLFSADGNTFRDGGNADDFFQNVNNVLNQFNIDGEACMKVALCSLGNAKRQHTRRGRDTTSSLADVVEDVLNLPAVKKFMNKGGLVQARDFGGSGGDCEYFNSQNKCPIAAQTFKSMLSKLS</sequence>
<keyword evidence="3" id="KW-1185">Reference proteome</keyword>
<dbReference type="Pfam" id="PF07841">
    <property type="entry name" value="DM4_12"/>
    <property type="match status" value="1"/>
</dbReference>
<reference evidence="2" key="2">
    <citation type="submission" date="2020-06" db="EMBL/GenBank/DDBJ databases">
        <authorList>
            <person name="Sheffer M."/>
        </authorList>
    </citation>
    <scope>NUCLEOTIDE SEQUENCE</scope>
</reference>
<organism evidence="2 3">
    <name type="scientific">Argiope bruennichi</name>
    <name type="common">Wasp spider</name>
    <name type="synonym">Aranea bruennichi</name>
    <dbReference type="NCBI Taxonomy" id="94029"/>
    <lineage>
        <taxon>Eukaryota</taxon>
        <taxon>Metazoa</taxon>
        <taxon>Ecdysozoa</taxon>
        <taxon>Arthropoda</taxon>
        <taxon>Chelicerata</taxon>
        <taxon>Arachnida</taxon>
        <taxon>Araneae</taxon>
        <taxon>Araneomorphae</taxon>
        <taxon>Entelegynae</taxon>
        <taxon>Araneoidea</taxon>
        <taxon>Araneidae</taxon>
        <taxon>Argiope</taxon>
    </lineage>
</organism>
<comment type="caution">
    <text evidence="2">The sequence shown here is derived from an EMBL/GenBank/DDBJ whole genome shotgun (WGS) entry which is preliminary data.</text>
</comment>
<keyword evidence="1" id="KW-0732">Signal</keyword>
<evidence type="ECO:0000313" key="2">
    <source>
        <dbReference type="EMBL" id="KAF8777472.1"/>
    </source>
</evidence>
<protein>
    <submittedName>
        <fullName evidence="2">Uncharacterized protein</fullName>
    </submittedName>
</protein>
<dbReference type="AlphaFoldDB" id="A0A8T0ENM0"/>